<keyword evidence="3" id="KW-1185">Reference proteome</keyword>
<evidence type="ECO:0000256" key="1">
    <source>
        <dbReference type="ARBA" id="ARBA00009624"/>
    </source>
</evidence>
<dbReference type="InterPro" id="IPR027246">
    <property type="entry name" value="Porin_Euk/Tom40"/>
</dbReference>
<dbReference type="PANTHER" id="PTHR11743">
    <property type="entry name" value="VOLTAGE-DEPENDENT ANION-SELECTIVE CHANNEL"/>
    <property type="match status" value="1"/>
</dbReference>
<dbReference type="EMBL" id="CM035427">
    <property type="protein sequence ID" value="KAH7307645.1"/>
    <property type="molecule type" value="Genomic_DNA"/>
</dbReference>
<dbReference type="GO" id="GO:0005741">
    <property type="term" value="C:mitochondrial outer membrane"/>
    <property type="evidence" value="ECO:0007669"/>
    <property type="project" value="InterPro"/>
</dbReference>
<dbReference type="InterPro" id="IPR001925">
    <property type="entry name" value="Porin_Euk"/>
</dbReference>
<gene>
    <name evidence="2" type="ORF">KP509_22G070500</name>
</gene>
<reference evidence="2" key="1">
    <citation type="submission" date="2021-08" db="EMBL/GenBank/DDBJ databases">
        <title>WGS assembly of Ceratopteris richardii.</title>
        <authorList>
            <person name="Marchant D.B."/>
            <person name="Chen G."/>
            <person name="Jenkins J."/>
            <person name="Shu S."/>
            <person name="Leebens-Mack J."/>
            <person name="Grimwood J."/>
            <person name="Schmutz J."/>
            <person name="Soltis P."/>
            <person name="Soltis D."/>
            <person name="Chen Z.-H."/>
        </authorList>
    </citation>
    <scope>NUCLEOTIDE SEQUENCE</scope>
    <source>
        <strain evidence="2">Whitten #5841</strain>
        <tissue evidence="2">Leaf</tissue>
    </source>
</reference>
<comment type="caution">
    <text evidence="2">The sequence shown here is derived from an EMBL/GenBank/DDBJ whole genome shotgun (WGS) entry which is preliminary data.</text>
</comment>
<protein>
    <submittedName>
        <fullName evidence="2">Uncharacterized protein</fullName>
    </submittedName>
</protein>
<name>A0A8T2S682_CERRI</name>
<dbReference type="InterPro" id="IPR023614">
    <property type="entry name" value="Porin_dom_sf"/>
</dbReference>
<dbReference type="CDD" id="cd07306">
    <property type="entry name" value="Porin3_VDAC"/>
    <property type="match status" value="1"/>
</dbReference>
<dbReference type="Pfam" id="PF01459">
    <property type="entry name" value="Porin_3"/>
    <property type="match status" value="1"/>
</dbReference>
<sequence length="282" mass="29721">MGTVGKKPGLFTDIGKKAKDLLQKGFSTGHMLFFSHVTSTGMCLSTNSIMSEGLVVGTVSSSFKGGGVSSNISFSTLNQVTSETTYEDLIPGLKISLSATVPDAKNLGNAEIVYQHDWVAFTALSKGLKVKPVIECTANFGSPRLCVGGSLSYDSANNAVTSTIGGIGYTAAPISLGLLCNMKEHGSLSLYCLHEFTSNTSWALNLDLSRDKKISDMTIGAWHKLNSQTSIKAKVNKEGILSALLEHELKPLVSVGLCVGLRCLPSDKEKPSIGLAVTVLSA</sequence>
<comment type="similarity">
    <text evidence="1">Belongs to the eukaryotic mitochondrial porin (TC 1.B.8.1) family.</text>
</comment>
<dbReference type="OMA" id="IECTANF"/>
<dbReference type="GO" id="GO:0008308">
    <property type="term" value="F:voltage-gated monoatomic anion channel activity"/>
    <property type="evidence" value="ECO:0007669"/>
    <property type="project" value="InterPro"/>
</dbReference>
<evidence type="ECO:0000313" key="2">
    <source>
        <dbReference type="EMBL" id="KAH7307645.1"/>
    </source>
</evidence>
<dbReference type="AlphaFoldDB" id="A0A8T2S682"/>
<dbReference type="Proteomes" id="UP000825935">
    <property type="component" value="Chromosome 22"/>
</dbReference>
<accession>A0A8T2S682</accession>
<evidence type="ECO:0000313" key="3">
    <source>
        <dbReference type="Proteomes" id="UP000825935"/>
    </source>
</evidence>
<proteinExistence type="inferred from homology"/>
<organism evidence="2 3">
    <name type="scientific">Ceratopteris richardii</name>
    <name type="common">Triangle waterfern</name>
    <dbReference type="NCBI Taxonomy" id="49495"/>
    <lineage>
        <taxon>Eukaryota</taxon>
        <taxon>Viridiplantae</taxon>
        <taxon>Streptophyta</taxon>
        <taxon>Embryophyta</taxon>
        <taxon>Tracheophyta</taxon>
        <taxon>Polypodiopsida</taxon>
        <taxon>Polypodiidae</taxon>
        <taxon>Polypodiales</taxon>
        <taxon>Pteridineae</taxon>
        <taxon>Pteridaceae</taxon>
        <taxon>Parkerioideae</taxon>
        <taxon>Ceratopteris</taxon>
    </lineage>
</organism>
<dbReference type="Gene3D" id="2.40.160.10">
    <property type="entry name" value="Porin"/>
    <property type="match status" value="1"/>
</dbReference>
<dbReference type="OrthoDB" id="1878753at2759"/>
<dbReference type="PANTHER" id="PTHR11743:SF73">
    <property type="entry name" value="PHEROPHORIN DOMAIN-CONTAINING PROTEIN"/>
    <property type="match status" value="1"/>
</dbReference>